<dbReference type="InterPro" id="IPR005828">
    <property type="entry name" value="MFS_sugar_transport-like"/>
</dbReference>
<dbReference type="InterPro" id="IPR020846">
    <property type="entry name" value="MFS_dom"/>
</dbReference>
<evidence type="ECO:0000256" key="3">
    <source>
        <dbReference type="ARBA" id="ARBA00022989"/>
    </source>
</evidence>
<dbReference type="PANTHER" id="PTHR24064">
    <property type="entry name" value="SOLUTE CARRIER FAMILY 22 MEMBER"/>
    <property type="match status" value="1"/>
</dbReference>
<protein>
    <recommendedName>
        <fullName evidence="6">Major facilitator superfamily (MFS) profile domain-containing protein</fullName>
    </recommendedName>
</protein>
<dbReference type="GO" id="GO:0016020">
    <property type="term" value="C:membrane"/>
    <property type="evidence" value="ECO:0007669"/>
    <property type="project" value="UniProtKB-SubCell"/>
</dbReference>
<evidence type="ECO:0000256" key="2">
    <source>
        <dbReference type="ARBA" id="ARBA00022692"/>
    </source>
</evidence>
<dbReference type="EMBL" id="CAJPIZ010027891">
    <property type="protein sequence ID" value="CAG2119348.1"/>
    <property type="molecule type" value="Genomic_DNA"/>
</dbReference>
<dbReference type="PROSITE" id="PS00216">
    <property type="entry name" value="SUGAR_TRANSPORT_1"/>
    <property type="match status" value="1"/>
</dbReference>
<evidence type="ECO:0000259" key="6">
    <source>
        <dbReference type="PROSITE" id="PS50850"/>
    </source>
</evidence>
<dbReference type="InterPro" id="IPR036259">
    <property type="entry name" value="MFS_trans_sf"/>
</dbReference>
<feature type="transmembrane region" description="Helical" evidence="5">
    <location>
        <begin position="103"/>
        <end position="122"/>
    </location>
</feature>
<keyword evidence="3 5" id="KW-1133">Transmembrane helix</keyword>
<sequence length="287" mass="32844">PNVDYWCDKPQVYQNMTDSEWRDRTVGTRDPNYQCRRYDNPALECQSWQYDHSFWRSSIISEWNIVCSREGLASATQSAYMVGVMVTVVVMGQLSDKIGRRPIIWAGLIIELIAGLSSAFSVSVEHFIISRFALAYGASARWGTGFVLLLETVGPQYRPVVGMAIEFGWALGYIVLPGAAYLIRDFRWIQLAVTLPEFALLLWWCALPESPRWQLTHGHYQEAERAIRRAAEINGRSTADIDAKLRKLMDKTIADKEQDIANKKANLFDLCRSRTMVKNTVILYFSW</sequence>
<feature type="transmembrane region" description="Helical" evidence="5">
    <location>
        <begin position="71"/>
        <end position="91"/>
    </location>
</feature>
<evidence type="ECO:0000313" key="8">
    <source>
        <dbReference type="Proteomes" id="UP000759131"/>
    </source>
</evidence>
<dbReference type="Gene3D" id="1.20.1250.20">
    <property type="entry name" value="MFS general substrate transporter like domains"/>
    <property type="match status" value="1"/>
</dbReference>
<keyword evidence="4 5" id="KW-0472">Membrane</keyword>
<feature type="transmembrane region" description="Helical" evidence="5">
    <location>
        <begin position="161"/>
        <end position="182"/>
    </location>
</feature>
<feature type="non-terminal residue" evidence="7">
    <location>
        <position position="287"/>
    </location>
</feature>
<evidence type="ECO:0000256" key="1">
    <source>
        <dbReference type="ARBA" id="ARBA00004141"/>
    </source>
</evidence>
<dbReference type="GO" id="GO:0022857">
    <property type="term" value="F:transmembrane transporter activity"/>
    <property type="evidence" value="ECO:0007669"/>
    <property type="project" value="InterPro"/>
</dbReference>
<accession>A0A7R9QFY4</accession>
<dbReference type="OrthoDB" id="6510545at2759"/>
<keyword evidence="8" id="KW-1185">Reference proteome</keyword>
<proteinExistence type="predicted"/>
<dbReference type="SUPFAM" id="SSF103473">
    <property type="entry name" value="MFS general substrate transporter"/>
    <property type="match status" value="1"/>
</dbReference>
<dbReference type="EMBL" id="OC882466">
    <property type="protein sequence ID" value="CAD7642770.1"/>
    <property type="molecule type" value="Genomic_DNA"/>
</dbReference>
<reference evidence="7" key="1">
    <citation type="submission" date="2020-11" db="EMBL/GenBank/DDBJ databases">
        <authorList>
            <person name="Tran Van P."/>
        </authorList>
    </citation>
    <scope>NUCLEOTIDE SEQUENCE</scope>
</reference>
<dbReference type="Proteomes" id="UP000759131">
    <property type="component" value="Unassembled WGS sequence"/>
</dbReference>
<name>A0A7R9QFY4_9ACAR</name>
<dbReference type="Pfam" id="PF00083">
    <property type="entry name" value="Sugar_tr"/>
    <property type="match status" value="1"/>
</dbReference>
<feature type="transmembrane region" description="Helical" evidence="5">
    <location>
        <begin position="128"/>
        <end position="149"/>
    </location>
</feature>
<comment type="subcellular location">
    <subcellularLocation>
        <location evidence="1">Membrane</location>
        <topology evidence="1">Multi-pass membrane protein</topology>
    </subcellularLocation>
</comment>
<gene>
    <name evidence="7" type="ORF">OSB1V03_LOCUS19297</name>
</gene>
<evidence type="ECO:0000256" key="4">
    <source>
        <dbReference type="ARBA" id="ARBA00023136"/>
    </source>
</evidence>
<feature type="domain" description="Major facilitator superfamily (MFS) profile" evidence="6">
    <location>
        <begin position="1"/>
        <end position="287"/>
    </location>
</feature>
<evidence type="ECO:0000256" key="5">
    <source>
        <dbReference type="SAM" id="Phobius"/>
    </source>
</evidence>
<evidence type="ECO:0000313" key="7">
    <source>
        <dbReference type="EMBL" id="CAD7642770.1"/>
    </source>
</evidence>
<keyword evidence="2 5" id="KW-0812">Transmembrane</keyword>
<dbReference type="InterPro" id="IPR005829">
    <property type="entry name" value="Sugar_transporter_CS"/>
</dbReference>
<organism evidence="7">
    <name type="scientific">Medioppia subpectinata</name>
    <dbReference type="NCBI Taxonomy" id="1979941"/>
    <lineage>
        <taxon>Eukaryota</taxon>
        <taxon>Metazoa</taxon>
        <taxon>Ecdysozoa</taxon>
        <taxon>Arthropoda</taxon>
        <taxon>Chelicerata</taxon>
        <taxon>Arachnida</taxon>
        <taxon>Acari</taxon>
        <taxon>Acariformes</taxon>
        <taxon>Sarcoptiformes</taxon>
        <taxon>Oribatida</taxon>
        <taxon>Brachypylina</taxon>
        <taxon>Oppioidea</taxon>
        <taxon>Oppiidae</taxon>
        <taxon>Medioppia</taxon>
    </lineage>
</organism>
<dbReference type="PROSITE" id="PS50850">
    <property type="entry name" value="MFS"/>
    <property type="match status" value="1"/>
</dbReference>
<dbReference type="AlphaFoldDB" id="A0A7R9QFY4"/>